<dbReference type="OrthoDB" id="2119217at2759"/>
<dbReference type="GO" id="GO:0042073">
    <property type="term" value="P:intraciliary transport"/>
    <property type="evidence" value="ECO:0007669"/>
    <property type="project" value="InterPro"/>
</dbReference>
<dbReference type="STRING" id="70667.A0A183TD88"/>
<evidence type="ECO:0000256" key="3">
    <source>
        <dbReference type="ARBA" id="ARBA00017206"/>
    </source>
</evidence>
<proteinExistence type="inferred from homology"/>
<evidence type="ECO:0000256" key="8">
    <source>
        <dbReference type="SAM" id="MobiDB-lite"/>
    </source>
</evidence>
<comment type="similarity">
    <text evidence="2">Belongs to the IFT46 family.</text>
</comment>
<dbReference type="GO" id="GO:0030992">
    <property type="term" value="C:intraciliary transport particle B"/>
    <property type="evidence" value="ECO:0007669"/>
    <property type="project" value="TreeGrafter"/>
</dbReference>
<evidence type="ECO:0000256" key="1">
    <source>
        <dbReference type="ARBA" id="ARBA00004120"/>
    </source>
</evidence>
<evidence type="ECO:0000256" key="4">
    <source>
        <dbReference type="ARBA" id="ARBA00022490"/>
    </source>
</evidence>
<keyword evidence="10" id="KW-1185">Reference proteome</keyword>
<dbReference type="GO" id="GO:0060271">
    <property type="term" value="P:cilium assembly"/>
    <property type="evidence" value="ECO:0007669"/>
    <property type="project" value="TreeGrafter"/>
</dbReference>
<dbReference type="GO" id="GO:0005815">
    <property type="term" value="C:microtubule organizing center"/>
    <property type="evidence" value="ECO:0007669"/>
    <property type="project" value="TreeGrafter"/>
</dbReference>
<evidence type="ECO:0000313" key="10">
    <source>
        <dbReference type="Proteomes" id="UP000275846"/>
    </source>
</evidence>
<evidence type="ECO:0000256" key="7">
    <source>
        <dbReference type="ARBA" id="ARBA00023273"/>
    </source>
</evidence>
<dbReference type="PANTHER" id="PTHR13376">
    <property type="entry name" value="INTRAFLAGELLAR TRANSPORT PROTEIN 46 HOMOLOG"/>
    <property type="match status" value="1"/>
</dbReference>
<dbReference type="Pfam" id="PF12317">
    <property type="entry name" value="IFT46_B_C"/>
    <property type="match status" value="1"/>
</dbReference>
<protein>
    <recommendedName>
        <fullName evidence="3">Intraflagellar transport protein 46 homolog</fullName>
    </recommendedName>
</protein>
<keyword evidence="5" id="KW-0969">Cilium</keyword>
<gene>
    <name evidence="9" type="ORF">SSLN_LOCUS14436</name>
</gene>
<dbReference type="WBParaSite" id="SSLN_0001498301-mRNA-1">
    <property type="protein sequence ID" value="SSLN_0001498301-mRNA-1"/>
    <property type="gene ID" value="SSLN_0001498301"/>
</dbReference>
<keyword evidence="7" id="KW-0966">Cell projection</keyword>
<evidence type="ECO:0000256" key="5">
    <source>
        <dbReference type="ARBA" id="ARBA00023069"/>
    </source>
</evidence>
<evidence type="ECO:0000256" key="6">
    <source>
        <dbReference type="ARBA" id="ARBA00023212"/>
    </source>
</evidence>
<dbReference type="Proteomes" id="UP000275846">
    <property type="component" value="Unassembled WGS sequence"/>
</dbReference>
<dbReference type="GO" id="GO:0031514">
    <property type="term" value="C:motile cilium"/>
    <property type="evidence" value="ECO:0007669"/>
    <property type="project" value="TreeGrafter"/>
</dbReference>
<dbReference type="InterPro" id="IPR022088">
    <property type="entry name" value="Intraflagellar_transp_cmplxB"/>
</dbReference>
<name>A0A183TD88_SCHSO</name>
<reference evidence="9 10" key="2">
    <citation type="submission" date="2018-11" db="EMBL/GenBank/DDBJ databases">
        <authorList>
            <consortium name="Pathogen Informatics"/>
        </authorList>
    </citation>
    <scope>NUCLEOTIDE SEQUENCE [LARGE SCALE GENOMIC DNA]</scope>
    <source>
        <strain evidence="9 10">NST_G2</strain>
    </source>
</reference>
<organism evidence="11">
    <name type="scientific">Schistocephalus solidus</name>
    <name type="common">Tapeworm</name>
    <dbReference type="NCBI Taxonomy" id="70667"/>
    <lineage>
        <taxon>Eukaryota</taxon>
        <taxon>Metazoa</taxon>
        <taxon>Spiralia</taxon>
        <taxon>Lophotrochozoa</taxon>
        <taxon>Platyhelminthes</taxon>
        <taxon>Cestoda</taxon>
        <taxon>Eucestoda</taxon>
        <taxon>Diphyllobothriidea</taxon>
        <taxon>Diphyllobothriidae</taxon>
        <taxon>Schistocephalus</taxon>
    </lineage>
</organism>
<dbReference type="AlphaFoldDB" id="A0A183TD88"/>
<feature type="compositionally biased region" description="Low complexity" evidence="8">
    <location>
        <begin position="50"/>
        <end position="65"/>
    </location>
</feature>
<dbReference type="EMBL" id="UYSU01038969">
    <property type="protein sequence ID" value="VDM00822.1"/>
    <property type="molecule type" value="Genomic_DNA"/>
</dbReference>
<keyword evidence="4" id="KW-0963">Cytoplasm</keyword>
<evidence type="ECO:0000313" key="9">
    <source>
        <dbReference type="EMBL" id="VDM00822.1"/>
    </source>
</evidence>
<evidence type="ECO:0000256" key="2">
    <source>
        <dbReference type="ARBA" id="ARBA00007700"/>
    </source>
</evidence>
<reference evidence="11" key="1">
    <citation type="submission" date="2016-06" db="UniProtKB">
        <authorList>
            <consortium name="WormBaseParasite"/>
        </authorList>
    </citation>
    <scope>IDENTIFICATION</scope>
</reference>
<dbReference type="PANTHER" id="PTHR13376:SF0">
    <property type="entry name" value="INTRAFLAGELLAR TRANSPORT PROTEIN 46 HOMOLOG"/>
    <property type="match status" value="1"/>
</dbReference>
<keyword evidence="6" id="KW-0206">Cytoskeleton</keyword>
<feature type="compositionally biased region" description="Acidic residues" evidence="8">
    <location>
        <begin position="66"/>
        <end position="88"/>
    </location>
</feature>
<comment type="subcellular location">
    <subcellularLocation>
        <location evidence="1">Cytoplasm</location>
        <location evidence="1">Cytoskeleton</location>
        <location evidence="1">Cilium basal body</location>
    </subcellularLocation>
</comment>
<evidence type="ECO:0000313" key="11">
    <source>
        <dbReference type="WBParaSite" id="SSLN_0001498301-mRNA-1"/>
    </source>
</evidence>
<feature type="region of interest" description="Disordered" evidence="8">
    <location>
        <begin position="1"/>
        <end position="90"/>
    </location>
</feature>
<sequence length="174" mass="18917">MKAAPDPKLSANIRQIPSPASEDARNGPGGSGGAAEHCFRGRSHAKGATSKSKLSNNSANLMGDSSEGDEDDEDDEEEDEEDDDDETNTEVIEGMYNPADYEHLIVSAEVKEMFHYIQRYTPQSIDLDTKLRPFIPEYIAAVGDIDAFLKVSCSLQTVLNDMNAGIKASFVVTL</sequence>
<accession>A0A183TD88</accession>